<dbReference type="NCBIfam" id="NF007926">
    <property type="entry name" value="PRK10641.1"/>
    <property type="match status" value="1"/>
</dbReference>
<keyword evidence="7 12" id="KW-0406">Ion transport</keyword>
<dbReference type="PANTHER" id="PTHR30069">
    <property type="entry name" value="TONB-DEPENDENT OUTER MEMBRANE RECEPTOR"/>
    <property type="match status" value="1"/>
</dbReference>
<feature type="binding site" evidence="12">
    <location>
        <position position="204"/>
    </location>
    <ligand>
        <name>Ca(2+)</name>
        <dbReference type="ChEBI" id="CHEBI:29108"/>
        <label>1</label>
    </ligand>
</feature>
<dbReference type="GO" id="GO:0046872">
    <property type="term" value="F:metal ion binding"/>
    <property type="evidence" value="ECO:0007669"/>
    <property type="project" value="UniProtKB-KW"/>
</dbReference>
<evidence type="ECO:0000256" key="2">
    <source>
        <dbReference type="ARBA" id="ARBA00022448"/>
    </source>
</evidence>
<dbReference type="InterPro" id="IPR000531">
    <property type="entry name" value="Beta-barrel_TonB"/>
</dbReference>
<dbReference type="InterPro" id="IPR010917">
    <property type="entry name" value="TonB_rcpt_CS"/>
</dbReference>
<feature type="binding site" evidence="12">
    <location>
        <position position="218"/>
    </location>
    <ligand>
        <name>Ca(2+)</name>
        <dbReference type="ChEBI" id="CHEBI:29108"/>
        <label>1</label>
    </ligand>
</feature>
<dbReference type="Gene3D" id="2.40.170.20">
    <property type="entry name" value="TonB-dependent receptor, beta-barrel domain"/>
    <property type="match status" value="1"/>
</dbReference>
<evidence type="ECO:0000256" key="9">
    <source>
        <dbReference type="ARBA" id="ARBA00023114"/>
    </source>
</evidence>
<dbReference type="Gene3D" id="2.170.130.10">
    <property type="entry name" value="TonB-dependent receptor, plug domain"/>
    <property type="match status" value="1"/>
</dbReference>
<keyword evidence="9 12" id="KW-0626">Porin</keyword>
<dbReference type="RefSeq" id="WP_162367594.1">
    <property type="nucleotide sequence ID" value="NZ_WUBS01000014.1"/>
</dbReference>
<feature type="chain" id="PRO_5033184545" description="Vitamin B12 transporter BtuB" evidence="12">
    <location>
        <begin position="22"/>
        <end position="625"/>
    </location>
</feature>
<dbReference type="PROSITE" id="PS01156">
    <property type="entry name" value="TONB_DEPENDENT_REC_2"/>
    <property type="match status" value="1"/>
</dbReference>
<dbReference type="FunFam" id="2.170.130.10:FF:000002">
    <property type="entry name" value="Vitamin B12 transporter BtuB"/>
    <property type="match status" value="1"/>
</dbReference>
<evidence type="ECO:0000256" key="12">
    <source>
        <dbReference type="HAMAP-Rule" id="MF_01531"/>
    </source>
</evidence>
<feature type="binding site" evidence="12">
    <location>
        <position position="257"/>
    </location>
    <ligand>
        <name>Ca(2+)</name>
        <dbReference type="ChEBI" id="CHEBI:29108"/>
        <label>2</label>
    </ligand>
</feature>
<dbReference type="HAMAP" id="MF_01531">
    <property type="entry name" value="BtuB"/>
    <property type="match status" value="1"/>
</dbReference>
<dbReference type="SUPFAM" id="SSF56935">
    <property type="entry name" value="Porins"/>
    <property type="match status" value="1"/>
</dbReference>
<feature type="binding site" evidence="12">
    <location>
        <position position="273"/>
    </location>
    <ligand>
        <name>Ca(2+)</name>
        <dbReference type="ChEBI" id="CHEBI:29108"/>
        <label>2</label>
    </ligand>
</feature>
<evidence type="ECO:0000256" key="6">
    <source>
        <dbReference type="ARBA" id="ARBA00022837"/>
    </source>
</evidence>
<evidence type="ECO:0000313" key="18">
    <source>
        <dbReference type="Proteomes" id="UP000461443"/>
    </source>
</evidence>
<dbReference type="GO" id="GO:0009279">
    <property type="term" value="C:cell outer membrane"/>
    <property type="evidence" value="ECO:0007669"/>
    <property type="project" value="UniProtKB-SubCell"/>
</dbReference>
<dbReference type="EMBL" id="WUBS01000014">
    <property type="protein sequence ID" value="NDL64892.1"/>
    <property type="molecule type" value="Genomic_DNA"/>
</dbReference>
<dbReference type="CDD" id="cd01347">
    <property type="entry name" value="ligand_gated_channel"/>
    <property type="match status" value="1"/>
</dbReference>
<comment type="subcellular location">
    <subcellularLocation>
        <location evidence="1 12 13">Cell outer membrane</location>
        <topology evidence="1 12 13">Multi-pass membrane protein</topology>
    </subcellularLocation>
</comment>
<evidence type="ECO:0000256" key="13">
    <source>
        <dbReference type="PROSITE-ProRule" id="PRU01360"/>
    </source>
</evidence>
<feature type="binding site" evidence="12">
    <location>
        <position position="321"/>
    </location>
    <ligand>
        <name>cyanocob(III)alamin</name>
        <dbReference type="ChEBI" id="CHEBI:17439"/>
    </ligand>
</feature>
<keyword evidence="8 12" id="KW-0798">TonB box</keyword>
<dbReference type="PANTHER" id="PTHR30069:SF53">
    <property type="entry name" value="COLICIN I RECEPTOR-RELATED"/>
    <property type="match status" value="1"/>
</dbReference>
<evidence type="ECO:0000259" key="16">
    <source>
        <dbReference type="Pfam" id="PF07715"/>
    </source>
</evidence>
<comment type="caution">
    <text evidence="17">The sequence shown here is derived from an EMBL/GenBank/DDBJ whole genome shotgun (WGS) entry which is preliminary data.</text>
</comment>
<keyword evidence="18" id="KW-1185">Reference proteome</keyword>
<evidence type="ECO:0000256" key="7">
    <source>
        <dbReference type="ARBA" id="ARBA00023065"/>
    </source>
</evidence>
<evidence type="ECO:0000256" key="1">
    <source>
        <dbReference type="ARBA" id="ARBA00004571"/>
    </source>
</evidence>
<dbReference type="InterPro" id="IPR039426">
    <property type="entry name" value="TonB-dep_rcpt-like"/>
</dbReference>
<evidence type="ECO:0000256" key="5">
    <source>
        <dbReference type="ARBA" id="ARBA00022729"/>
    </source>
</evidence>
<feature type="short sequence motif" description="TonB box" evidence="12">
    <location>
        <begin position="31"/>
        <end position="38"/>
    </location>
</feature>
<feature type="binding site" evidence="12">
    <location>
        <position position="256"/>
    </location>
    <ligand>
        <name>Ca(2+)</name>
        <dbReference type="ChEBI" id="CHEBI:29108"/>
        <label>2</label>
    </ligand>
</feature>
<gene>
    <name evidence="12 17" type="primary">btuB</name>
    <name evidence="17" type="ORF">GRH90_19330</name>
</gene>
<comment type="similarity">
    <text evidence="12">Belongs to the TonB-dependent receptor family. BtuB (TC 1.B.14.3.1) subfamily.</text>
</comment>
<keyword evidence="6 12" id="KW-0106">Calcium</keyword>
<dbReference type="GO" id="GO:0006811">
    <property type="term" value="P:monoatomic ion transport"/>
    <property type="evidence" value="ECO:0007669"/>
    <property type="project" value="UniProtKB-KW"/>
</dbReference>
<dbReference type="GO" id="GO:0015420">
    <property type="term" value="F:ABC-type vitamin B12 transporter activity"/>
    <property type="evidence" value="ECO:0007669"/>
    <property type="project" value="InterPro"/>
</dbReference>
<name>A0A845SNC8_9GAMM</name>
<reference evidence="17 18" key="2">
    <citation type="submission" date="2020-02" db="EMBL/GenBank/DDBJ databases">
        <title>The new genus of Enterobacteriales.</title>
        <authorList>
            <person name="Kim I.S."/>
        </authorList>
    </citation>
    <scope>NUCLEOTIDE SEQUENCE [LARGE SCALE GENOMIC DNA]</scope>
    <source>
        <strain evidence="17 18">SAP-6</strain>
    </source>
</reference>
<keyword evidence="12" id="KW-0479">Metal-binding</keyword>
<keyword evidence="3 12" id="KW-1134">Transmembrane beta strand</keyword>
<comment type="function">
    <text evidence="12">Involved in the active translocation of vitamin B12 (cyanocobalamin) across the outer membrane to the periplasmic space. It derives its energy for transport by interacting with the trans-periplasmic membrane protein TonB.</text>
</comment>
<feature type="binding site" evidence="12">
    <location>
        <position position="258"/>
    </location>
    <ligand>
        <name>cyanocob(III)alamin</name>
        <dbReference type="ChEBI" id="CHEBI:17439"/>
    </ligand>
</feature>
<dbReference type="Proteomes" id="UP000461443">
    <property type="component" value="Unassembled WGS sequence"/>
</dbReference>
<keyword evidence="4 12" id="KW-0812">Transmembrane</keyword>
<evidence type="ECO:0000256" key="8">
    <source>
        <dbReference type="ARBA" id="ARBA00023077"/>
    </source>
</evidence>
<dbReference type="GO" id="GO:0046930">
    <property type="term" value="C:pore complex"/>
    <property type="evidence" value="ECO:0007669"/>
    <property type="project" value="UniProtKB-KW"/>
</dbReference>
<evidence type="ECO:0000256" key="10">
    <source>
        <dbReference type="ARBA" id="ARBA00023136"/>
    </source>
</evidence>
<reference evidence="17 18" key="1">
    <citation type="submission" date="2019-12" db="EMBL/GenBank/DDBJ databases">
        <authorList>
            <person name="Lee S.D."/>
        </authorList>
    </citation>
    <scope>NUCLEOTIDE SEQUENCE [LARGE SCALE GENOMIC DNA]</scope>
    <source>
        <strain evidence="17 18">SAP-6</strain>
    </source>
</reference>
<feature type="short sequence motif" description="TonB C-terminal box" evidence="12 14">
    <location>
        <begin position="608"/>
        <end position="625"/>
    </location>
</feature>
<dbReference type="InterPro" id="IPR012910">
    <property type="entry name" value="Plug_dom"/>
</dbReference>
<comment type="caution">
    <text evidence="12">Lacks conserved residue(s) required for the propagation of feature annotation.</text>
</comment>
<keyword evidence="2 12" id="KW-0813">Transport</keyword>
<evidence type="ECO:0000256" key="14">
    <source>
        <dbReference type="PROSITE-ProRule" id="PRU10144"/>
    </source>
</evidence>
<dbReference type="Pfam" id="PF07715">
    <property type="entry name" value="Plug"/>
    <property type="match status" value="1"/>
</dbReference>
<sequence precursor="true">MPKTSNTVLLALSVTAFSGWAQDGAQDQTAQTMVVSANRFPQPIATVLAPTSVVTRSDIDRGQIKSVAEALSRLPGVDIAQNGGLGQQSSLFIRGTDSNHALVLIDGVRLNQAGISGSSDLSQIPISLVQRIEYIRGPRSAVYGSDAIGGVVNIITTREQPGTTLSAGMGSHGYQTYDGSTQQKLGESTTATVAGNYTYTRGFDVRANLPDNYGDPAQPDRDGFMSKTLFASLDHIFNQQFSGFARAYGYDNRSGYDGSYAYTDPDHFDALPDTRKLYSRTYDTGLRYREGIYASQLSFSYNHTQDYNYDPKYGPYSASATLDDSKQYNAQWGNTLQLGHGTAGAGVDWQKQTTEPGTGYLADGYEQRNTGLYATTSQLVGPVTLEGAVRGDDNSQFGWHGTWQASAAWEFIEGYRLIGSYGTAYKAPNLGQLYSGYGGNEDLKPEESKQWEGGVEGLTGPLTWRVSAYRNDIDNLIDYDTPTSTYENIGKARIKGVEWTGSVYTGPLQHQLTLEYLDPRDATTNQVLARRARQQVKYQLDWQAADIDWSLNYRYLGERYDTNYNTNDRVRMGGVSLWDIAASYPLTPHLTVRGRIANLFDKDYETAYGYQTAEREFYLTGTYSF</sequence>
<proteinExistence type="inferred from homology"/>
<dbReference type="InterPro" id="IPR010101">
    <property type="entry name" value="B12_transptr_BtuB"/>
</dbReference>
<feature type="binding site" evidence="12">
    <location>
        <position position="530"/>
    </location>
    <ligand>
        <name>cyanocob(III)alamin</name>
        <dbReference type="ChEBI" id="CHEBI:17439"/>
    </ligand>
</feature>
<feature type="binding site" evidence="12">
    <location>
        <position position="220"/>
    </location>
    <ligand>
        <name>Ca(2+)</name>
        <dbReference type="ChEBI" id="CHEBI:29108"/>
        <label>2</label>
    </ligand>
</feature>
<feature type="binding site" evidence="12">
    <location>
        <position position="222"/>
    </location>
    <ligand>
        <name>Ca(2+)</name>
        <dbReference type="ChEBI" id="CHEBI:29108"/>
        <label>1</label>
    </ligand>
</feature>
<feature type="signal peptide" evidence="12">
    <location>
        <begin position="1"/>
        <end position="21"/>
    </location>
</feature>
<dbReference type="GO" id="GO:0015288">
    <property type="term" value="F:porin activity"/>
    <property type="evidence" value="ECO:0007669"/>
    <property type="project" value="UniProtKB-KW"/>
</dbReference>
<feature type="binding site" evidence="12">
    <location>
        <position position="257"/>
    </location>
    <ligand>
        <name>Ca(2+)</name>
        <dbReference type="ChEBI" id="CHEBI:29108"/>
        <label>1</label>
    </ligand>
</feature>
<accession>A0A845SNC8</accession>
<evidence type="ECO:0000256" key="3">
    <source>
        <dbReference type="ARBA" id="ARBA00022452"/>
    </source>
</evidence>
<dbReference type="InterPro" id="IPR036942">
    <property type="entry name" value="Beta-barrel_TonB_sf"/>
</dbReference>
<evidence type="ECO:0000256" key="11">
    <source>
        <dbReference type="ARBA" id="ARBA00023237"/>
    </source>
</evidence>
<feature type="domain" description="TonB-dependent receptor-like beta-barrel" evidence="15">
    <location>
        <begin position="239"/>
        <end position="599"/>
    </location>
</feature>
<dbReference type="PROSITE" id="PS52016">
    <property type="entry name" value="TONB_DEPENDENT_REC_3"/>
    <property type="match status" value="1"/>
</dbReference>
<keyword evidence="5 12" id="KW-0732">Signal</keyword>
<organism evidence="17 18">
    <name type="scientific">Acerihabitans arboris</name>
    <dbReference type="NCBI Taxonomy" id="2691583"/>
    <lineage>
        <taxon>Bacteria</taxon>
        <taxon>Pseudomonadati</taxon>
        <taxon>Pseudomonadota</taxon>
        <taxon>Gammaproteobacteria</taxon>
        <taxon>Enterobacterales</taxon>
        <taxon>Pectobacteriaceae</taxon>
        <taxon>Acerihabitans</taxon>
    </lineage>
</organism>
<evidence type="ECO:0000313" key="17">
    <source>
        <dbReference type="EMBL" id="NDL64892.1"/>
    </source>
</evidence>
<dbReference type="NCBIfam" id="TIGR01779">
    <property type="entry name" value="TonB-B12"/>
    <property type="match status" value="1"/>
</dbReference>
<evidence type="ECO:0000256" key="4">
    <source>
        <dbReference type="ARBA" id="ARBA00022692"/>
    </source>
</evidence>
<feature type="binding site" evidence="12">
    <location>
        <position position="220"/>
    </location>
    <ligand>
        <name>Ca(2+)</name>
        <dbReference type="ChEBI" id="CHEBI:29108"/>
        <label>1</label>
    </ligand>
</feature>
<dbReference type="InterPro" id="IPR037066">
    <property type="entry name" value="Plug_dom_sf"/>
</dbReference>
<evidence type="ECO:0000259" key="15">
    <source>
        <dbReference type="Pfam" id="PF00593"/>
    </source>
</evidence>
<protein>
    <recommendedName>
        <fullName evidence="12">Vitamin B12 transporter BtuB</fullName>
    </recommendedName>
    <alternativeName>
        <fullName evidence="12">Cobalamin receptor</fullName>
    </alternativeName>
    <alternativeName>
        <fullName evidence="12">Outer membrane cobalamin translocator</fullName>
    </alternativeName>
</protein>
<feature type="binding site" evidence="12">
    <location>
        <begin position="115"/>
        <end position="116"/>
    </location>
    <ligand>
        <name>cyanocob(III)alamin</name>
        <dbReference type="ChEBI" id="CHEBI:17439"/>
    </ligand>
</feature>
<dbReference type="AlphaFoldDB" id="A0A845SNC8"/>
<feature type="binding site" evidence="12">
    <location>
        <position position="222"/>
    </location>
    <ligand>
        <name>Ca(2+)</name>
        <dbReference type="ChEBI" id="CHEBI:29108"/>
        <label>2</label>
    </ligand>
</feature>
<keyword evidence="11 12" id="KW-0998">Cell outer membrane</keyword>
<keyword evidence="17" id="KW-0675">Receptor</keyword>
<dbReference type="Pfam" id="PF00593">
    <property type="entry name" value="TonB_dep_Rec_b-barrel"/>
    <property type="match status" value="1"/>
</dbReference>
<keyword evidence="10 12" id="KW-0472">Membrane</keyword>
<feature type="domain" description="TonB-dependent receptor plug" evidence="16">
    <location>
        <begin position="46"/>
        <end position="151"/>
    </location>
</feature>
<feature type="binding site" evidence="12">
    <location>
        <position position="90"/>
    </location>
    <ligand>
        <name>cyanocob(III)alamin</name>
        <dbReference type="ChEBI" id="CHEBI:17439"/>
    </ligand>
</feature>